<feature type="compositionally biased region" description="Polar residues" evidence="1">
    <location>
        <begin position="192"/>
        <end position="203"/>
    </location>
</feature>
<evidence type="ECO:0000313" key="3">
    <source>
        <dbReference type="Proteomes" id="UP000254589"/>
    </source>
</evidence>
<comment type="caution">
    <text evidence="2">The sequence shown here is derived from an EMBL/GenBank/DDBJ whole genome shotgun (WGS) entry which is preliminary data.</text>
</comment>
<protein>
    <submittedName>
        <fullName evidence="2">Phage-associated protein, BcepMu gp16 family</fullName>
    </submittedName>
</protein>
<proteinExistence type="predicted"/>
<feature type="compositionally biased region" description="Polar residues" evidence="1">
    <location>
        <begin position="18"/>
        <end position="32"/>
    </location>
</feature>
<dbReference type="Proteomes" id="UP000254589">
    <property type="component" value="Unassembled WGS sequence"/>
</dbReference>
<organism evidence="2 3">
    <name type="scientific">Pandoraea pulmonicola</name>
    <dbReference type="NCBI Taxonomy" id="93221"/>
    <lineage>
        <taxon>Bacteria</taxon>
        <taxon>Pseudomonadati</taxon>
        <taxon>Pseudomonadota</taxon>
        <taxon>Betaproteobacteria</taxon>
        <taxon>Burkholderiales</taxon>
        <taxon>Burkholderiaceae</taxon>
        <taxon>Pandoraea</taxon>
    </lineage>
</organism>
<reference evidence="2 3" key="1">
    <citation type="submission" date="2018-06" db="EMBL/GenBank/DDBJ databases">
        <authorList>
            <consortium name="Pathogen Informatics"/>
            <person name="Doyle S."/>
        </authorList>
    </citation>
    <scope>NUCLEOTIDE SEQUENCE [LARGE SCALE GENOMIC DNA]</scope>
    <source>
        <strain evidence="2 3">NCTC13159</strain>
    </source>
</reference>
<sequence length="491" mass="53022">MRPVSGAEALGPQFPVATLTSASTSKPSSTLGTDVREVQLADGRSRAPSSLGPLPPSPRARTGAGRALGIVSQATPTSTRPTTVGADVCLVRQTRRIDGRTKTPIDDRAVSALLNFLRQPPSPETSELLSRFEAVQASVERRVNAQALADMPSRSTERPLPVETPAPIHERVPTYVNATLAPQAGAGASDCMPSSSVRQQSLLESRGAGKRAAPQSAGSVGSTSPSMKIRYQSISIQDVRALRDALAHDPDLNVAEWARANQVHPRTIENYAYNGALTPAAQSRLDVADGKASRLRKVGADDLRALRDALARNQELNLAAWARVNRLHPRTVESQVHKGVLTPEAQNRLNLAEGKAPTLRKVEIDDLRALSVALTDNPKLDAAAWARVRGLNSETVRKFVREGALAPEIQNRLDVADGKAPSLKKLEMDDLRALSDALARNAELSVSEWARAHRLHYKPVRNAVRDGALTPAAQKRLQRADDRAKKLLNRR</sequence>
<evidence type="ECO:0000256" key="1">
    <source>
        <dbReference type="SAM" id="MobiDB-lite"/>
    </source>
</evidence>
<dbReference type="EMBL" id="UGSJ01000001">
    <property type="protein sequence ID" value="SUA93225.1"/>
    <property type="molecule type" value="Genomic_DNA"/>
</dbReference>
<name>A0AAJ4ZH86_PANPU</name>
<feature type="region of interest" description="Disordered" evidence="1">
    <location>
        <begin position="1"/>
        <end position="63"/>
    </location>
</feature>
<dbReference type="AlphaFoldDB" id="A0AAJ4ZH86"/>
<accession>A0AAJ4ZH86</accession>
<feature type="compositionally biased region" description="Polar residues" evidence="1">
    <location>
        <begin position="216"/>
        <end position="225"/>
    </location>
</feature>
<feature type="compositionally biased region" description="Basic and acidic residues" evidence="1">
    <location>
        <begin position="34"/>
        <end position="45"/>
    </location>
</feature>
<evidence type="ECO:0000313" key="2">
    <source>
        <dbReference type="EMBL" id="SUA93225.1"/>
    </source>
</evidence>
<feature type="region of interest" description="Disordered" evidence="1">
    <location>
        <begin position="185"/>
        <end position="225"/>
    </location>
</feature>
<gene>
    <name evidence="2" type="ORF">NCTC13159_04783</name>
</gene>